<comment type="caution">
    <text evidence="1">The sequence shown here is derived from an EMBL/GenBank/DDBJ whole genome shotgun (WGS) entry which is preliminary data.</text>
</comment>
<keyword evidence="2" id="KW-1185">Reference proteome</keyword>
<proteinExistence type="predicted"/>
<dbReference type="Proteomes" id="UP000518266">
    <property type="component" value="Unassembled WGS sequence"/>
</dbReference>
<gene>
    <name evidence="1" type="ORF">F7725_007834</name>
</gene>
<protein>
    <submittedName>
        <fullName evidence="1">Uncharacterized protein</fullName>
    </submittedName>
</protein>
<evidence type="ECO:0000313" key="2">
    <source>
        <dbReference type="Proteomes" id="UP000518266"/>
    </source>
</evidence>
<evidence type="ECO:0000313" key="1">
    <source>
        <dbReference type="EMBL" id="KAF3844671.1"/>
    </source>
</evidence>
<reference evidence="1 2" key="1">
    <citation type="submission" date="2020-03" db="EMBL/GenBank/DDBJ databases">
        <title>Dissostichus mawsoni Genome sequencing and assembly.</title>
        <authorList>
            <person name="Park H."/>
        </authorList>
    </citation>
    <scope>NUCLEOTIDE SEQUENCE [LARGE SCALE GENOMIC DNA]</scope>
    <source>
        <strain evidence="1">DM0001</strain>
        <tissue evidence="1">Muscle</tissue>
    </source>
</reference>
<accession>A0A7J5Y6J8</accession>
<sequence length="167" mass="18613">MVSSNLLYGRTCNGQLPVCGLPAGHTKAQKGYIDSALQGVVAQQKGNGTLFQLPTSQCCTPNQRAPDPFVEMVGGQGRGARLLVFLLNEPKEKDMFAHGFLFVGHYPHTAVSKYQRRYGAFEKRTNKLNGIHFCVSAFAFRKLHPFQCAKLTVWQTKYIFLESSLIK</sequence>
<organism evidence="1 2">
    <name type="scientific">Dissostichus mawsoni</name>
    <name type="common">Antarctic cod</name>
    <dbReference type="NCBI Taxonomy" id="36200"/>
    <lineage>
        <taxon>Eukaryota</taxon>
        <taxon>Metazoa</taxon>
        <taxon>Chordata</taxon>
        <taxon>Craniata</taxon>
        <taxon>Vertebrata</taxon>
        <taxon>Euteleostomi</taxon>
        <taxon>Actinopterygii</taxon>
        <taxon>Neopterygii</taxon>
        <taxon>Teleostei</taxon>
        <taxon>Neoteleostei</taxon>
        <taxon>Acanthomorphata</taxon>
        <taxon>Eupercaria</taxon>
        <taxon>Perciformes</taxon>
        <taxon>Notothenioidei</taxon>
        <taxon>Nototheniidae</taxon>
        <taxon>Dissostichus</taxon>
    </lineage>
</organism>
<dbReference type="AlphaFoldDB" id="A0A7J5Y6J8"/>
<name>A0A7J5Y6J8_DISMA</name>
<dbReference type="EMBL" id="JAAKFY010000015">
    <property type="protein sequence ID" value="KAF3844671.1"/>
    <property type="molecule type" value="Genomic_DNA"/>
</dbReference>